<dbReference type="RefSeq" id="WP_258124310.1">
    <property type="nucleotide sequence ID" value="NZ_CP062230.1"/>
</dbReference>
<gene>
    <name evidence="2" type="ORF">IHQ72_35855</name>
</gene>
<feature type="region of interest" description="Disordered" evidence="1">
    <location>
        <begin position="444"/>
        <end position="466"/>
    </location>
</feature>
<evidence type="ECO:0000256" key="1">
    <source>
        <dbReference type="SAM" id="MobiDB-lite"/>
    </source>
</evidence>
<dbReference type="EMBL" id="CP062230">
    <property type="protein sequence ID" value="UVC19423.1"/>
    <property type="molecule type" value="Genomic_DNA"/>
</dbReference>
<organism evidence="2 3">
    <name type="scientific">Mesorhizobium onobrychidis</name>
    <dbReference type="NCBI Taxonomy" id="2775404"/>
    <lineage>
        <taxon>Bacteria</taxon>
        <taxon>Pseudomonadati</taxon>
        <taxon>Pseudomonadota</taxon>
        <taxon>Alphaproteobacteria</taxon>
        <taxon>Hyphomicrobiales</taxon>
        <taxon>Phyllobacteriaceae</taxon>
        <taxon>Mesorhizobium</taxon>
    </lineage>
</organism>
<name>A0ABY5R7W6_9HYPH</name>
<geneLocation type="plasmid" evidence="2 3">
    <name>pOM4</name>
</geneLocation>
<accession>A0ABY5R7W6</accession>
<evidence type="ECO:0000313" key="3">
    <source>
        <dbReference type="Proteomes" id="UP001058098"/>
    </source>
</evidence>
<proteinExistence type="predicted"/>
<keyword evidence="2" id="KW-0614">Plasmid</keyword>
<dbReference type="Proteomes" id="UP001058098">
    <property type="component" value="Plasmid pOM4"/>
</dbReference>
<protein>
    <recommendedName>
        <fullName evidence="4">Tyrosinase family protein</fullName>
    </recommendedName>
</protein>
<evidence type="ECO:0000313" key="2">
    <source>
        <dbReference type="EMBL" id="UVC19423.1"/>
    </source>
</evidence>
<keyword evidence="3" id="KW-1185">Reference proteome</keyword>
<sequence>MEALRGIWTYRSFFNVEEGAEPTGGIQLWQAELYLDIDPATKRVFGHLGERVDPTPADDGIGKPYPFLSLEGTYSDGDPVSVSFRAVGRKGSAWESWIYDYQCVLAPTWPRHPNFEPSAQQRPTLVGTVVRTVEHDGTPAGASYSFYAVKHDFVESRIATPLPAPVVAMLASPEMRLHHQLWHASRDNWDDLAEEQKTWLRDNNWQPGTPNKERSAGLGPVNLANHSGEDFLFMHRRMIKAVRDIAGANAPAGWKRLPEPRVLADFAPGRAKRVIGNIDGYAVPPAWIVPDDASTTAWLAALRTPAIFNGRFRSWEVQYANPAWLATVTLGELGAWIEFTIHNWMHMRWTSVQRDPARNGLAIPEGRQDDDFAQGWFDPSNDHLGATFSSHVSPVFWRLHGWVDHRIEDWFKAQEAARPGTVKRRQLKDVEWFVVDGTWVNVDDPWEGPADEGGHGGHHGHDHGHGGMDVELMKKAIVVIFRGVGALEMDTMALQELRERPQNRIVSRFANWL</sequence>
<feature type="region of interest" description="Disordered" evidence="1">
    <location>
        <begin position="201"/>
        <end position="220"/>
    </location>
</feature>
<evidence type="ECO:0008006" key="4">
    <source>
        <dbReference type="Google" id="ProtNLM"/>
    </source>
</evidence>
<reference evidence="2" key="1">
    <citation type="submission" date="2020-09" db="EMBL/GenBank/DDBJ databases">
        <title>Rhizobia associated with sainfoin plants.</title>
        <authorList>
            <person name="Asharfi S."/>
            <person name="Kuzmanovic N."/>
            <person name="Bunk B."/>
            <person name="Sproeer C."/>
            <person name="Becker M."/>
            <person name="Thuenen T."/>
        </authorList>
    </citation>
    <scope>NUCLEOTIDE SEQUENCE</scope>
    <source>
        <strain evidence="2">OM4</strain>
        <plasmid evidence="2">pOM4</plasmid>
    </source>
</reference>